<evidence type="ECO:0000259" key="2">
    <source>
        <dbReference type="Pfam" id="PF10469"/>
    </source>
</evidence>
<feature type="region of interest" description="Disordered" evidence="1">
    <location>
        <begin position="35"/>
        <end position="69"/>
    </location>
</feature>
<protein>
    <recommendedName>
        <fullName evidence="2">A-kinase anchor protein 7-like phosphoesterase domain-containing protein</fullName>
    </recommendedName>
</protein>
<dbReference type="Pfam" id="PF10469">
    <property type="entry name" value="AKAP7_NLS"/>
    <property type="match status" value="1"/>
</dbReference>
<reference evidence="3 4" key="1">
    <citation type="submission" date="2019-10" db="EMBL/GenBank/DDBJ databases">
        <authorList>
            <person name="Palmer J.M."/>
        </authorList>
    </citation>
    <scope>NUCLEOTIDE SEQUENCE [LARGE SCALE GENOMIC DNA]</scope>
    <source>
        <strain evidence="3 4">TWF730</strain>
    </source>
</reference>
<dbReference type="GO" id="GO:0006355">
    <property type="term" value="P:regulation of DNA-templated transcription"/>
    <property type="evidence" value="ECO:0007669"/>
    <property type="project" value="TreeGrafter"/>
</dbReference>
<comment type="caution">
    <text evidence="3">The sequence shown here is derived from an EMBL/GenBank/DDBJ whole genome shotgun (WGS) entry which is preliminary data.</text>
</comment>
<dbReference type="AlphaFoldDB" id="A0AAV9UC98"/>
<dbReference type="Proteomes" id="UP001373714">
    <property type="component" value="Unassembled WGS sequence"/>
</dbReference>
<dbReference type="PANTHER" id="PTHR13360:SF1">
    <property type="entry name" value="ACTIVATING SIGNAL COINTEGRATOR 1 COMPLEX SUBUNIT 1"/>
    <property type="match status" value="1"/>
</dbReference>
<sequence length="334" mass="36737">MFTRSRAQRLFQTINSPRGSPLSVFKPVSTPVSLSTRHMASNNSGGGGQSSSSFPTFKDRGPPKHQPPTHFLCIPLHGTYYQTLPPPYASLKTALKQFTIDETAPEAELSGSDEKSIIPPDAFRPFDTLHLTLGVMTLSSKDEIQNAISTLESLDLSQFLPSPGANGDNKLYIDLKGLEPMLNSKSKITGCRVLMVPPKDASSSPPGRLLQFCEALRSHFLEKGILTAQDWPLKLHATVVNTVYCKRIKVGLEGRNSGKRDRNQRANRAPERVEFDATDVLERYKDHVWAEGLEVDRVQICKMGAKKGKEVVMDDGSVETVGGGYEPIVEKLMG</sequence>
<dbReference type="InterPro" id="IPR019510">
    <property type="entry name" value="AKAP7-like_phosphoesterase"/>
</dbReference>
<dbReference type="Gene3D" id="3.90.1140.10">
    <property type="entry name" value="Cyclic phosphodiesterase"/>
    <property type="match status" value="1"/>
</dbReference>
<name>A0AAV9UC98_9PEZI</name>
<dbReference type="PANTHER" id="PTHR13360">
    <property type="entry name" value="ACTIVATING SIGNAL COINTEGRATOR 1 COMPLEX SUBUNIT 1"/>
    <property type="match status" value="1"/>
</dbReference>
<evidence type="ECO:0000313" key="3">
    <source>
        <dbReference type="EMBL" id="KAK6340088.1"/>
    </source>
</evidence>
<keyword evidence="4" id="KW-1185">Reference proteome</keyword>
<evidence type="ECO:0000313" key="4">
    <source>
        <dbReference type="Proteomes" id="UP001373714"/>
    </source>
</evidence>
<feature type="domain" description="A-kinase anchor protein 7-like phosphoesterase" evidence="2">
    <location>
        <begin position="68"/>
        <end position="307"/>
    </location>
</feature>
<dbReference type="InterPro" id="IPR009210">
    <property type="entry name" value="ASCC1"/>
</dbReference>
<gene>
    <name evidence="3" type="ORF">TWF730_001861</name>
</gene>
<dbReference type="GO" id="GO:0005634">
    <property type="term" value="C:nucleus"/>
    <property type="evidence" value="ECO:0007669"/>
    <property type="project" value="TreeGrafter"/>
</dbReference>
<proteinExistence type="predicted"/>
<accession>A0AAV9UC98</accession>
<dbReference type="EMBL" id="JAVHNS010000011">
    <property type="protein sequence ID" value="KAK6340088.1"/>
    <property type="molecule type" value="Genomic_DNA"/>
</dbReference>
<dbReference type="GO" id="GO:0006307">
    <property type="term" value="P:DNA alkylation repair"/>
    <property type="evidence" value="ECO:0007669"/>
    <property type="project" value="InterPro"/>
</dbReference>
<evidence type="ECO:0000256" key="1">
    <source>
        <dbReference type="SAM" id="MobiDB-lite"/>
    </source>
</evidence>
<organism evidence="3 4">
    <name type="scientific">Orbilia blumenaviensis</name>
    <dbReference type="NCBI Taxonomy" id="1796055"/>
    <lineage>
        <taxon>Eukaryota</taxon>
        <taxon>Fungi</taxon>
        <taxon>Dikarya</taxon>
        <taxon>Ascomycota</taxon>
        <taxon>Pezizomycotina</taxon>
        <taxon>Orbiliomycetes</taxon>
        <taxon>Orbiliales</taxon>
        <taxon>Orbiliaceae</taxon>
        <taxon>Orbilia</taxon>
    </lineage>
</organism>